<evidence type="ECO:0000313" key="2">
    <source>
        <dbReference type="Proteomes" id="UP000471648"/>
    </source>
</evidence>
<comment type="caution">
    <text evidence="1">The sequence shown here is derived from an EMBL/GenBank/DDBJ whole genome shotgun (WGS) entry which is preliminary data.</text>
</comment>
<accession>A0A6N9VBE8</accession>
<dbReference type="Gene3D" id="3.20.20.70">
    <property type="entry name" value="Aldolase class I"/>
    <property type="match status" value="1"/>
</dbReference>
<sequence length="94" mass="10270">MTDAQPGRPTENAMRRALKRARDGVALDTAEAAVLLQARGEQLRDLSASAARVRDAGLEAAGRPGVITYSKKVFIPLTRLCRDRCHYCTFVTVP</sequence>
<evidence type="ECO:0000313" key="1">
    <source>
        <dbReference type="EMBL" id="NEB70170.1"/>
    </source>
</evidence>
<feature type="non-terminal residue" evidence="1">
    <location>
        <position position="94"/>
    </location>
</feature>
<dbReference type="InterPro" id="IPR013785">
    <property type="entry name" value="Aldolase_TIM"/>
</dbReference>
<reference evidence="1 2" key="1">
    <citation type="submission" date="2020-01" db="EMBL/GenBank/DDBJ databases">
        <title>Insect and environment-associated Actinomycetes.</title>
        <authorList>
            <person name="Currrie C."/>
            <person name="Chevrette M."/>
            <person name="Carlson C."/>
            <person name="Stubbendieck R."/>
            <person name="Wendt-Pienkowski E."/>
        </authorList>
    </citation>
    <scope>NUCLEOTIDE SEQUENCE [LARGE SCALE GENOMIC DNA]</scope>
    <source>
        <strain evidence="1 2">SID14438</strain>
    </source>
</reference>
<name>A0A6N9VBE8_STRMI</name>
<dbReference type="AlphaFoldDB" id="A0A6N9VBE8"/>
<protein>
    <submittedName>
        <fullName evidence="1">7,8-didemethyl-8-hydroxy-5-deazariboflavin synthase</fullName>
    </submittedName>
</protein>
<organism evidence="1 2">
    <name type="scientific">Streptomyces microflavus</name>
    <name type="common">Streptomyces lipmanii</name>
    <dbReference type="NCBI Taxonomy" id="1919"/>
    <lineage>
        <taxon>Bacteria</taxon>
        <taxon>Bacillati</taxon>
        <taxon>Actinomycetota</taxon>
        <taxon>Actinomycetes</taxon>
        <taxon>Kitasatosporales</taxon>
        <taxon>Streptomycetaceae</taxon>
        <taxon>Streptomyces</taxon>
    </lineage>
</organism>
<proteinExistence type="predicted"/>
<dbReference type="EMBL" id="JAAGME010001015">
    <property type="protein sequence ID" value="NEB70170.1"/>
    <property type="molecule type" value="Genomic_DNA"/>
</dbReference>
<dbReference type="Proteomes" id="UP000471648">
    <property type="component" value="Unassembled WGS sequence"/>
</dbReference>
<gene>
    <name evidence="1" type="primary">fbiC</name>
    <name evidence="1" type="ORF">G3I39_24405</name>
</gene>